<protein>
    <recommendedName>
        <fullName evidence="5">DUF1016 domain-containing protein</fullName>
    </recommendedName>
</protein>
<reference evidence="3 4" key="1">
    <citation type="submission" date="2017-06" db="EMBL/GenBank/DDBJ databases">
        <title>Genome sequencing of cyanobaciteial culture collection at National Institute for Environmental Studies (NIES).</title>
        <authorList>
            <person name="Hirose Y."/>
            <person name="Shimura Y."/>
            <person name="Fujisawa T."/>
            <person name="Nakamura Y."/>
            <person name="Kawachi M."/>
        </authorList>
    </citation>
    <scope>NUCLEOTIDE SEQUENCE [LARGE SCALE GENOMIC DNA]</scope>
    <source>
        <strain evidence="3 4">NIES-267</strain>
    </source>
</reference>
<organism evidence="3 4">
    <name type="scientific">Calothrix parasitica NIES-267</name>
    <dbReference type="NCBI Taxonomy" id="1973488"/>
    <lineage>
        <taxon>Bacteria</taxon>
        <taxon>Bacillati</taxon>
        <taxon>Cyanobacteriota</taxon>
        <taxon>Cyanophyceae</taxon>
        <taxon>Nostocales</taxon>
        <taxon>Calotrichaceae</taxon>
        <taxon>Calothrix</taxon>
    </lineage>
</organism>
<dbReference type="InterPro" id="IPR009362">
    <property type="entry name" value="YhcG_C"/>
</dbReference>
<sequence>MIGAMSGAFSQSKRNYEQIKYYMTDLDANNYGKLLIEIKQRIRTAQYEALKVVNKELIALYWDIGKLIITRQQGETWGKSIVNQLAKDLQAEFPGIQGFSTSNLWRMKLFYENYAENEKLAPMVREIGWTHNLVIIEKCKDSLEREFYIRSTKKLGWTKNVLIHQIENQSYQKTLLNQTNFEQTVPKDINKQAKLAIKDEYTFDFLELADEHSERQLEQAILGRVEPFLQEMGGMFAFIGSQYRLEVGDEEYFIDILLYHRLLKCLVAIDLKIGKFLPEYVGKMQFYLAALDDKVRLPQENDSIGIILCKSKNKTIVEYALKESNKPIGVATYQIVSTLPQELKNQLPAPEQVAKLLEGL</sequence>
<feature type="domain" description="YhcG PDDEXK nuclease" evidence="1">
    <location>
        <begin position="196"/>
        <end position="348"/>
    </location>
</feature>
<evidence type="ECO:0000313" key="3">
    <source>
        <dbReference type="EMBL" id="BAY83874.1"/>
    </source>
</evidence>
<accession>A0A1Z4LRS8</accession>
<dbReference type="Pfam" id="PF17761">
    <property type="entry name" value="DUF1016_N"/>
    <property type="match status" value="1"/>
</dbReference>
<dbReference type="PANTHER" id="PTHR30547">
    <property type="entry name" value="UNCHARACTERIZED PROTEIN YHCG-RELATED"/>
    <property type="match status" value="1"/>
</dbReference>
<proteinExistence type="predicted"/>
<evidence type="ECO:0008006" key="5">
    <source>
        <dbReference type="Google" id="ProtNLM"/>
    </source>
</evidence>
<evidence type="ECO:0000259" key="1">
    <source>
        <dbReference type="Pfam" id="PF06250"/>
    </source>
</evidence>
<dbReference type="GO" id="GO:0003676">
    <property type="term" value="F:nucleic acid binding"/>
    <property type="evidence" value="ECO:0007669"/>
    <property type="project" value="InterPro"/>
</dbReference>
<dbReference type="Proteomes" id="UP000218418">
    <property type="component" value="Chromosome"/>
</dbReference>
<dbReference type="Pfam" id="PF06250">
    <property type="entry name" value="YhcG_C"/>
    <property type="match status" value="1"/>
</dbReference>
<dbReference type="InterPro" id="IPR053148">
    <property type="entry name" value="PD-DEXK-like_domain"/>
</dbReference>
<feature type="domain" description="YhcG N-terminal" evidence="2">
    <location>
        <begin position="37"/>
        <end position="173"/>
    </location>
</feature>
<evidence type="ECO:0000259" key="2">
    <source>
        <dbReference type="Pfam" id="PF17761"/>
    </source>
</evidence>
<keyword evidence="4" id="KW-1185">Reference proteome</keyword>
<gene>
    <name evidence="3" type="ORF">NIES267_33680</name>
</gene>
<dbReference type="EMBL" id="AP018227">
    <property type="protein sequence ID" value="BAY83874.1"/>
    <property type="molecule type" value="Genomic_DNA"/>
</dbReference>
<dbReference type="Gene3D" id="3.40.1350.10">
    <property type="match status" value="1"/>
</dbReference>
<evidence type="ECO:0000313" key="4">
    <source>
        <dbReference type="Proteomes" id="UP000218418"/>
    </source>
</evidence>
<dbReference type="AlphaFoldDB" id="A0A1Z4LRS8"/>
<dbReference type="PANTHER" id="PTHR30547:SF0">
    <property type="entry name" value="BLR8175 PROTEIN"/>
    <property type="match status" value="1"/>
</dbReference>
<name>A0A1Z4LRS8_9CYAN</name>
<dbReference type="InterPro" id="IPR011856">
    <property type="entry name" value="tRNA_endonuc-like_dom_sf"/>
</dbReference>
<dbReference type="InterPro" id="IPR041527">
    <property type="entry name" value="YhcG_N"/>
</dbReference>